<keyword evidence="4" id="KW-1185">Reference proteome</keyword>
<dbReference type="PANTHER" id="PTHR31672">
    <property type="entry name" value="BNACNNG10540D PROTEIN"/>
    <property type="match status" value="1"/>
</dbReference>
<comment type="caution">
    <text evidence="3">The sequence shown here is derived from an EMBL/GenBank/DDBJ whole genome shotgun (WGS) entry which is preliminary data.</text>
</comment>
<dbReference type="NCBIfam" id="TIGR01640">
    <property type="entry name" value="F_box_assoc_1"/>
    <property type="match status" value="1"/>
</dbReference>
<dbReference type="Pfam" id="PF00646">
    <property type="entry name" value="F-box"/>
    <property type="match status" value="1"/>
</dbReference>
<feature type="region of interest" description="Disordered" evidence="1">
    <location>
        <begin position="511"/>
        <end position="534"/>
    </location>
</feature>
<dbReference type="SMART" id="SM00256">
    <property type="entry name" value="FBOX"/>
    <property type="match status" value="1"/>
</dbReference>
<accession>A0AA88XAV9</accession>
<dbReference type="EMBL" id="JAVXUP010000009">
    <property type="protein sequence ID" value="KAK3043182.1"/>
    <property type="molecule type" value="Genomic_DNA"/>
</dbReference>
<reference evidence="3" key="1">
    <citation type="submission" date="2022-12" db="EMBL/GenBank/DDBJ databases">
        <title>Draft genome assemblies for two species of Escallonia (Escalloniales).</title>
        <authorList>
            <person name="Chanderbali A."/>
            <person name="Dervinis C."/>
            <person name="Anghel I."/>
            <person name="Soltis D."/>
            <person name="Soltis P."/>
            <person name="Zapata F."/>
        </authorList>
    </citation>
    <scope>NUCLEOTIDE SEQUENCE</scope>
    <source>
        <strain evidence="3">UCBG64.0493</strain>
        <tissue evidence="3">Leaf</tissue>
    </source>
</reference>
<evidence type="ECO:0000313" key="3">
    <source>
        <dbReference type="EMBL" id="KAK3043182.1"/>
    </source>
</evidence>
<dbReference type="Pfam" id="PF07734">
    <property type="entry name" value="FBA_1"/>
    <property type="match status" value="1"/>
</dbReference>
<organism evidence="3 4">
    <name type="scientific">Escallonia herrerae</name>
    <dbReference type="NCBI Taxonomy" id="1293975"/>
    <lineage>
        <taxon>Eukaryota</taxon>
        <taxon>Viridiplantae</taxon>
        <taxon>Streptophyta</taxon>
        <taxon>Embryophyta</taxon>
        <taxon>Tracheophyta</taxon>
        <taxon>Spermatophyta</taxon>
        <taxon>Magnoliopsida</taxon>
        <taxon>eudicotyledons</taxon>
        <taxon>Gunneridae</taxon>
        <taxon>Pentapetalae</taxon>
        <taxon>asterids</taxon>
        <taxon>campanulids</taxon>
        <taxon>Escalloniales</taxon>
        <taxon>Escalloniaceae</taxon>
        <taxon>Escallonia</taxon>
    </lineage>
</organism>
<dbReference type="InterPro" id="IPR017451">
    <property type="entry name" value="F-box-assoc_interact_dom"/>
</dbReference>
<dbReference type="SUPFAM" id="SSF81383">
    <property type="entry name" value="F-box domain"/>
    <property type="match status" value="1"/>
</dbReference>
<evidence type="ECO:0000256" key="1">
    <source>
        <dbReference type="SAM" id="MobiDB-lite"/>
    </source>
</evidence>
<dbReference type="Gene3D" id="1.20.1280.50">
    <property type="match status" value="1"/>
</dbReference>
<dbReference type="PANTHER" id="PTHR31672:SF13">
    <property type="entry name" value="F-BOX PROTEIN CPR30-LIKE"/>
    <property type="match status" value="1"/>
</dbReference>
<evidence type="ECO:0000313" key="4">
    <source>
        <dbReference type="Proteomes" id="UP001188597"/>
    </source>
</evidence>
<name>A0AA88XAV9_9ASTE</name>
<dbReference type="InterPro" id="IPR036047">
    <property type="entry name" value="F-box-like_dom_sf"/>
</dbReference>
<dbReference type="CDD" id="cd22157">
    <property type="entry name" value="F-box_AtFBW1-like"/>
    <property type="match status" value="1"/>
</dbReference>
<sequence>MSDVPEDIMSDIFLRLPMETLLTCRSVSKEWYALLTGPNFLELHLRYRTSKAAEKLVSLLQPLGPVNAPVSFCIRDEGTSTSVHLPFPFDRGAHIEIMGSCNGLVCAVIRGSGGTGMTIVLWNPASTQYRFLETPQYGSQFDSFGHVGFGFLEDTHDYKIVMFPDGSSGGSTILVSLYTLSLNTWKVVQVLVPVPNPSLVAEATFLNGFLHWMAAAQGNQLIVSFDLRNEAFGSISLPDSLSSDDSLTATLLVLNGSLSVTVHPGDEFNSFDIWVMAEYGVEESWTKHFSIGPFPRVVWPVGSWKNGQLVFEYLKDHYSYELFRCDPDAQEIVQFRAPGNTGKWFKIFNYVASLETVSRRFSSITGILEEAKDGSASAGLLEEAKEGTASAGLSEEAKEGNAGTGLSEEAKEGSASAGLLEEAMEGEALESHIDCKIEGPVPNNSHKSCCSVFGQKTEVGITLLKKHAAHRIRNFGLRTSFFRQIKKELKYLRDLKDKVLARTGECDNLADDNYVDDKFPSDDTSKARPPETLQ</sequence>
<feature type="domain" description="F-box" evidence="2">
    <location>
        <begin position="1"/>
        <end position="43"/>
    </location>
</feature>
<proteinExistence type="predicted"/>
<evidence type="ECO:0000259" key="2">
    <source>
        <dbReference type="PROSITE" id="PS50181"/>
    </source>
</evidence>
<dbReference type="InterPro" id="IPR006527">
    <property type="entry name" value="F-box-assoc_dom_typ1"/>
</dbReference>
<protein>
    <recommendedName>
        <fullName evidence="2">F-box domain-containing protein</fullName>
    </recommendedName>
</protein>
<dbReference type="InterPro" id="IPR050796">
    <property type="entry name" value="SCF_F-box_component"/>
</dbReference>
<dbReference type="Proteomes" id="UP001188597">
    <property type="component" value="Unassembled WGS sequence"/>
</dbReference>
<feature type="region of interest" description="Disordered" evidence="1">
    <location>
        <begin position="387"/>
        <end position="417"/>
    </location>
</feature>
<feature type="compositionally biased region" description="Basic and acidic residues" evidence="1">
    <location>
        <begin position="515"/>
        <end position="534"/>
    </location>
</feature>
<dbReference type="PROSITE" id="PS50181">
    <property type="entry name" value="FBOX"/>
    <property type="match status" value="1"/>
</dbReference>
<dbReference type="InterPro" id="IPR001810">
    <property type="entry name" value="F-box_dom"/>
</dbReference>
<dbReference type="AlphaFoldDB" id="A0AA88XAV9"/>
<gene>
    <name evidence="3" type="ORF">RJ639_001615</name>
</gene>